<dbReference type="GO" id="GO:0052621">
    <property type="term" value="F:diguanylate cyclase activity"/>
    <property type="evidence" value="ECO:0007669"/>
    <property type="project" value="UniProtKB-EC"/>
</dbReference>
<dbReference type="GO" id="GO:0005886">
    <property type="term" value="C:plasma membrane"/>
    <property type="evidence" value="ECO:0007669"/>
    <property type="project" value="TreeGrafter"/>
</dbReference>
<feature type="domain" description="GGDEF" evidence="3">
    <location>
        <begin position="99"/>
        <end position="234"/>
    </location>
</feature>
<dbReference type="InterPro" id="IPR043128">
    <property type="entry name" value="Rev_trsase/Diguanyl_cyclase"/>
</dbReference>
<name>A0A285SGN2_9HYPH</name>
<keyword evidence="5" id="KW-1185">Reference proteome</keyword>
<evidence type="ECO:0000313" key="4">
    <source>
        <dbReference type="EMBL" id="SOC07057.1"/>
    </source>
</evidence>
<dbReference type="AlphaFoldDB" id="A0A285SGN2"/>
<dbReference type="EMBL" id="OBML01000005">
    <property type="protein sequence ID" value="SOC07057.1"/>
    <property type="molecule type" value="Genomic_DNA"/>
</dbReference>
<dbReference type="InterPro" id="IPR029787">
    <property type="entry name" value="Nucleotide_cyclase"/>
</dbReference>
<dbReference type="InterPro" id="IPR000160">
    <property type="entry name" value="GGDEF_dom"/>
</dbReference>
<accession>A0A285SGN2</accession>
<sequence length="250" mass="27319">MLAHVLDQLDDPQSFLELVERLYHRPDSSEDELTFNDGRVFNRRSVSLDAGDGGYSRIWIFSDVTEAWSARIDPLTGLLNRRAYASELPEFMSSPAEGAVKSFALADVDRFKAYNDRYGHAAGDQVLERIGEILSEACDRNSAETYRIGGEEFAITSLHRDQAAAIAFHRAIIDRVKEAAIEHGGNRPHGVATVSMGLGLFAGCGNAKTIFATVDRALYRAKKLGRNTVTLAEIGRGGHSSSNTTDEPSG</sequence>
<dbReference type="Proteomes" id="UP000219331">
    <property type="component" value="Unassembled WGS sequence"/>
</dbReference>
<dbReference type="EC" id="2.7.7.65" evidence="1"/>
<dbReference type="NCBIfam" id="TIGR00254">
    <property type="entry name" value="GGDEF"/>
    <property type="match status" value="1"/>
</dbReference>
<dbReference type="CDD" id="cd01949">
    <property type="entry name" value="GGDEF"/>
    <property type="match status" value="1"/>
</dbReference>
<gene>
    <name evidence="4" type="ORF">SAMN05421512_105281</name>
</gene>
<dbReference type="InterPro" id="IPR050469">
    <property type="entry name" value="Diguanylate_Cyclase"/>
</dbReference>
<organism evidence="4 5">
    <name type="scientific">Stappia indica</name>
    <dbReference type="NCBI Taxonomy" id="538381"/>
    <lineage>
        <taxon>Bacteria</taxon>
        <taxon>Pseudomonadati</taxon>
        <taxon>Pseudomonadota</taxon>
        <taxon>Alphaproteobacteria</taxon>
        <taxon>Hyphomicrobiales</taxon>
        <taxon>Stappiaceae</taxon>
        <taxon>Stappia</taxon>
    </lineage>
</organism>
<dbReference type="PANTHER" id="PTHR45138">
    <property type="entry name" value="REGULATORY COMPONENTS OF SENSORY TRANSDUCTION SYSTEM"/>
    <property type="match status" value="1"/>
</dbReference>
<dbReference type="STRING" id="538381.GCA_001696535_02010"/>
<evidence type="ECO:0000256" key="2">
    <source>
        <dbReference type="ARBA" id="ARBA00034247"/>
    </source>
</evidence>
<comment type="catalytic activity">
    <reaction evidence="2">
        <text>2 GTP = 3',3'-c-di-GMP + 2 diphosphate</text>
        <dbReference type="Rhea" id="RHEA:24898"/>
        <dbReference type="ChEBI" id="CHEBI:33019"/>
        <dbReference type="ChEBI" id="CHEBI:37565"/>
        <dbReference type="ChEBI" id="CHEBI:58805"/>
        <dbReference type="EC" id="2.7.7.65"/>
    </reaction>
</comment>
<reference evidence="4 5" key="1">
    <citation type="submission" date="2017-08" db="EMBL/GenBank/DDBJ databases">
        <authorList>
            <person name="de Groot N.N."/>
        </authorList>
    </citation>
    <scope>NUCLEOTIDE SEQUENCE [LARGE SCALE GENOMIC DNA]</scope>
    <source>
        <strain evidence="4 5">USBA 352</strain>
    </source>
</reference>
<proteinExistence type="predicted"/>
<dbReference type="GO" id="GO:0043709">
    <property type="term" value="P:cell adhesion involved in single-species biofilm formation"/>
    <property type="evidence" value="ECO:0007669"/>
    <property type="project" value="TreeGrafter"/>
</dbReference>
<dbReference type="Pfam" id="PF00990">
    <property type="entry name" value="GGDEF"/>
    <property type="match status" value="1"/>
</dbReference>
<dbReference type="SUPFAM" id="SSF55073">
    <property type="entry name" value="Nucleotide cyclase"/>
    <property type="match status" value="1"/>
</dbReference>
<dbReference type="PANTHER" id="PTHR45138:SF9">
    <property type="entry name" value="DIGUANYLATE CYCLASE DGCM-RELATED"/>
    <property type="match status" value="1"/>
</dbReference>
<protein>
    <recommendedName>
        <fullName evidence="1">diguanylate cyclase</fullName>
        <ecNumber evidence="1">2.7.7.65</ecNumber>
    </recommendedName>
</protein>
<evidence type="ECO:0000256" key="1">
    <source>
        <dbReference type="ARBA" id="ARBA00012528"/>
    </source>
</evidence>
<dbReference type="PROSITE" id="PS50887">
    <property type="entry name" value="GGDEF"/>
    <property type="match status" value="1"/>
</dbReference>
<evidence type="ECO:0000313" key="5">
    <source>
        <dbReference type="Proteomes" id="UP000219331"/>
    </source>
</evidence>
<dbReference type="GO" id="GO:1902201">
    <property type="term" value="P:negative regulation of bacterial-type flagellum-dependent cell motility"/>
    <property type="evidence" value="ECO:0007669"/>
    <property type="project" value="TreeGrafter"/>
</dbReference>
<dbReference type="Gene3D" id="3.30.70.270">
    <property type="match status" value="1"/>
</dbReference>
<evidence type="ECO:0000259" key="3">
    <source>
        <dbReference type="PROSITE" id="PS50887"/>
    </source>
</evidence>
<dbReference type="SMART" id="SM00267">
    <property type="entry name" value="GGDEF"/>
    <property type="match status" value="1"/>
</dbReference>